<keyword evidence="2" id="KW-1185">Reference proteome</keyword>
<evidence type="ECO:0000313" key="2">
    <source>
        <dbReference type="Proteomes" id="UP000568106"/>
    </source>
</evidence>
<accession>A0A7W8IIQ6</accession>
<gene>
    <name evidence="1" type="ORF">HDF09_002575</name>
</gene>
<organism evidence="1 2">
    <name type="scientific">Tunturiibacter empetritectus</name>
    <dbReference type="NCBI Taxonomy" id="3069691"/>
    <lineage>
        <taxon>Bacteria</taxon>
        <taxon>Pseudomonadati</taxon>
        <taxon>Acidobacteriota</taxon>
        <taxon>Terriglobia</taxon>
        <taxon>Terriglobales</taxon>
        <taxon>Acidobacteriaceae</taxon>
        <taxon>Tunturiibacter</taxon>
    </lineage>
</organism>
<dbReference type="AlphaFoldDB" id="A0A7W8IIQ6"/>
<evidence type="ECO:0000313" key="1">
    <source>
        <dbReference type="EMBL" id="MBB5317889.1"/>
    </source>
</evidence>
<protein>
    <submittedName>
        <fullName evidence="1">Uncharacterized protein</fullName>
    </submittedName>
</protein>
<sequence length="88" mass="10004">MATKKKPPVMTECEVKVRGRWLPCTLYEALTERDEIMRCKYCHGPVQALKESSNGARAHIEHLQRHPGCRFPVSTFSGVESEHPLALK</sequence>
<dbReference type="EMBL" id="JACHDY010000003">
    <property type="protein sequence ID" value="MBB5317889.1"/>
    <property type="molecule type" value="Genomic_DNA"/>
</dbReference>
<name>A0A7W8IIQ6_9BACT</name>
<comment type="caution">
    <text evidence="1">The sequence shown here is derived from an EMBL/GenBank/DDBJ whole genome shotgun (WGS) entry which is preliminary data.</text>
</comment>
<reference evidence="1" key="1">
    <citation type="submission" date="2020-08" db="EMBL/GenBank/DDBJ databases">
        <title>Genomic Encyclopedia of Type Strains, Phase IV (KMG-V): Genome sequencing to study the core and pangenomes of soil and plant-associated prokaryotes.</title>
        <authorList>
            <person name="Whitman W."/>
        </authorList>
    </citation>
    <scope>NUCLEOTIDE SEQUENCE [LARGE SCALE GENOMIC DNA]</scope>
    <source>
        <strain evidence="1">M8UP27</strain>
    </source>
</reference>
<dbReference type="Proteomes" id="UP000568106">
    <property type="component" value="Unassembled WGS sequence"/>
</dbReference>
<proteinExistence type="predicted"/>